<name>A0A1I5RG86_9SPHN</name>
<feature type="region of interest" description="Disordered" evidence="1">
    <location>
        <begin position="1"/>
        <end position="49"/>
    </location>
</feature>
<evidence type="ECO:0000313" key="3">
    <source>
        <dbReference type="Proteomes" id="UP000199586"/>
    </source>
</evidence>
<dbReference type="SUPFAM" id="SSF158682">
    <property type="entry name" value="TerB-like"/>
    <property type="match status" value="1"/>
</dbReference>
<organism evidence="2 3">
    <name type="scientific">Sphingomonas rubra</name>
    <dbReference type="NCBI Taxonomy" id="634430"/>
    <lineage>
        <taxon>Bacteria</taxon>
        <taxon>Pseudomonadati</taxon>
        <taxon>Pseudomonadota</taxon>
        <taxon>Alphaproteobacteria</taxon>
        <taxon>Sphingomonadales</taxon>
        <taxon>Sphingomonadaceae</taxon>
        <taxon>Sphingomonas</taxon>
    </lineage>
</organism>
<dbReference type="EMBL" id="FOXP01000003">
    <property type="protein sequence ID" value="SFP57532.1"/>
    <property type="molecule type" value="Genomic_DNA"/>
</dbReference>
<evidence type="ECO:0000313" key="2">
    <source>
        <dbReference type="EMBL" id="SFP57532.1"/>
    </source>
</evidence>
<dbReference type="RefSeq" id="WP_177200095.1">
    <property type="nucleotide sequence ID" value="NZ_FOXP01000003.1"/>
</dbReference>
<dbReference type="AlphaFoldDB" id="A0A1I5RG86"/>
<dbReference type="Pfam" id="PF04391">
    <property type="entry name" value="DUF533"/>
    <property type="match status" value="1"/>
</dbReference>
<dbReference type="InterPro" id="IPR007486">
    <property type="entry name" value="YebE"/>
</dbReference>
<accession>A0A1I5RG86</accession>
<evidence type="ECO:0008006" key="4">
    <source>
        <dbReference type="Google" id="ProtNLM"/>
    </source>
</evidence>
<keyword evidence="3" id="KW-1185">Reference proteome</keyword>
<sequence>MSREALASTPDGVGSPDWVMDVAERARAPVAGRDTPPRERPDARDQRRSVVDASLAAKLLGAHLSNRSQLMPIRPTDLSGLDEERATLLIRAMAAAGHADGGVAADELARLEERAHASAISGDRIAALLAELREPPSIEALVRQVADAPTAERFYAVSAWVIRRDEPTCRAYLDYLAVRLGLAGDVRIRLDGDVETLAGATVTAR</sequence>
<dbReference type="STRING" id="634430.SAMN04488241_103239"/>
<proteinExistence type="predicted"/>
<feature type="compositionally biased region" description="Basic and acidic residues" evidence="1">
    <location>
        <begin position="35"/>
        <end position="49"/>
    </location>
</feature>
<dbReference type="InterPro" id="IPR029024">
    <property type="entry name" value="TerB-like"/>
</dbReference>
<evidence type="ECO:0000256" key="1">
    <source>
        <dbReference type="SAM" id="MobiDB-lite"/>
    </source>
</evidence>
<gene>
    <name evidence="2" type="ORF">SAMN04488241_103239</name>
</gene>
<protein>
    <recommendedName>
        <fullName evidence="4">Tellurite resistance protein TerB</fullName>
    </recommendedName>
</protein>
<reference evidence="2 3" key="1">
    <citation type="submission" date="2016-10" db="EMBL/GenBank/DDBJ databases">
        <authorList>
            <person name="de Groot N.N."/>
        </authorList>
    </citation>
    <scope>NUCLEOTIDE SEQUENCE [LARGE SCALE GENOMIC DNA]</scope>
    <source>
        <strain evidence="2 3">CGMCC 1.9113</strain>
    </source>
</reference>
<dbReference type="Proteomes" id="UP000199586">
    <property type="component" value="Unassembled WGS sequence"/>
</dbReference>